<protein>
    <submittedName>
        <fullName evidence="1">Type VI secretion protein</fullName>
    </submittedName>
</protein>
<proteinExistence type="predicted"/>
<evidence type="ECO:0000313" key="1">
    <source>
        <dbReference type="EMBL" id="QBC44929.1"/>
    </source>
</evidence>
<dbReference type="AlphaFoldDB" id="A0A7G3GCU2"/>
<name>A0A7G3GCU2_9NEIS</name>
<keyword evidence="2" id="KW-1185">Reference proteome</keyword>
<dbReference type="PROSITE" id="PS51257">
    <property type="entry name" value="PROKAR_LIPOPROTEIN"/>
    <property type="match status" value="1"/>
</dbReference>
<organism evidence="1 2">
    <name type="scientific">Iodobacter fluviatilis</name>
    <dbReference type="NCBI Taxonomy" id="537"/>
    <lineage>
        <taxon>Bacteria</taxon>
        <taxon>Pseudomonadati</taxon>
        <taxon>Pseudomonadota</taxon>
        <taxon>Betaproteobacteria</taxon>
        <taxon>Neisseriales</taxon>
        <taxon>Chitinibacteraceae</taxon>
        <taxon>Iodobacter</taxon>
    </lineage>
</organism>
<reference evidence="1 2" key="1">
    <citation type="submission" date="2018-01" db="EMBL/GenBank/DDBJ databases">
        <title>Genome sequence of Iodobacter sp. strain PCH194 isolated from Indian Trans-Himalaya.</title>
        <authorList>
            <person name="Kumar V."/>
            <person name="Thakur V."/>
            <person name="Kumar S."/>
            <person name="Singh D."/>
        </authorList>
    </citation>
    <scope>NUCLEOTIDE SEQUENCE [LARGE SCALE GENOMIC DNA]</scope>
    <source>
        <strain evidence="1 2">PCH194</strain>
    </source>
</reference>
<sequence>MRDSQKKYRWVCSPLLCIVLAGCGLLKPSIKLSSVSFSVASMANEDTPIPIDLVVVDDEELLKRLLTLSAAQWFEQKAQLQRDFPKALFVWSRELVPGQRLDVVDSPLKGQPGLAVLVYAAYSSLGMHRLRLDQQKSVLLYLDSQDVRWVSGD</sequence>
<evidence type="ECO:0000313" key="2">
    <source>
        <dbReference type="Proteomes" id="UP000515917"/>
    </source>
</evidence>
<dbReference type="RefSeq" id="WP_130107438.1">
    <property type="nucleotide sequence ID" value="NZ_CP025781.1"/>
</dbReference>
<dbReference type="EMBL" id="CP025781">
    <property type="protein sequence ID" value="QBC44929.1"/>
    <property type="molecule type" value="Genomic_DNA"/>
</dbReference>
<dbReference type="KEGG" id="ifl:C1H71_16230"/>
<gene>
    <name evidence="1" type="ORF">C1H71_16230</name>
</gene>
<accession>A0A7G3GCU2</accession>
<dbReference type="Proteomes" id="UP000515917">
    <property type="component" value="Chromosome"/>
</dbReference>